<keyword evidence="7" id="KW-0378">Hydrolase</keyword>
<organism evidence="25 26">
    <name type="scientific">Pseudonocardia sediminis</name>
    <dbReference type="NCBI Taxonomy" id="1397368"/>
    <lineage>
        <taxon>Bacteria</taxon>
        <taxon>Bacillati</taxon>
        <taxon>Actinomycetota</taxon>
        <taxon>Actinomycetes</taxon>
        <taxon>Pseudonocardiales</taxon>
        <taxon>Pseudonocardiaceae</taxon>
        <taxon>Pseudonocardia</taxon>
    </lineage>
</organism>
<feature type="domain" description="Thioesterase" evidence="24">
    <location>
        <begin position="120"/>
        <end position="188"/>
    </location>
</feature>
<evidence type="ECO:0000256" key="10">
    <source>
        <dbReference type="ARBA" id="ARBA00023098"/>
    </source>
</evidence>
<keyword evidence="9" id="KW-0809">Transit peptide</keyword>
<keyword evidence="8" id="KW-0276">Fatty acid metabolism</keyword>
<evidence type="ECO:0000256" key="2">
    <source>
        <dbReference type="ARBA" id="ARBA00004496"/>
    </source>
</evidence>
<comment type="catalytic activity">
    <reaction evidence="23">
        <text>tetradecanoyl-CoA + H2O = tetradecanoate + CoA + H(+)</text>
        <dbReference type="Rhea" id="RHEA:40119"/>
        <dbReference type="ChEBI" id="CHEBI:15377"/>
        <dbReference type="ChEBI" id="CHEBI:15378"/>
        <dbReference type="ChEBI" id="CHEBI:30807"/>
        <dbReference type="ChEBI" id="CHEBI:57287"/>
        <dbReference type="ChEBI" id="CHEBI:57385"/>
    </reaction>
    <physiologicalReaction direction="left-to-right" evidence="23">
        <dbReference type="Rhea" id="RHEA:40120"/>
    </physiologicalReaction>
</comment>
<evidence type="ECO:0000256" key="15">
    <source>
        <dbReference type="ARBA" id="ARBA00038456"/>
    </source>
</evidence>
<comment type="caution">
    <text evidence="25">The sequence shown here is derived from an EMBL/GenBank/DDBJ whole genome shotgun (WGS) entry which is preliminary data.</text>
</comment>
<dbReference type="GO" id="GO:0016020">
    <property type="term" value="C:membrane"/>
    <property type="evidence" value="ECO:0007669"/>
    <property type="project" value="UniProtKB-SubCell"/>
</dbReference>
<comment type="catalytic activity">
    <reaction evidence="13">
        <text>(5Z,8Z,11Z,14Z)-eicosatetraenoyl-CoA + H2O = (5Z,8Z,11Z,14Z)-eicosatetraenoate + CoA + H(+)</text>
        <dbReference type="Rhea" id="RHEA:40151"/>
        <dbReference type="ChEBI" id="CHEBI:15377"/>
        <dbReference type="ChEBI" id="CHEBI:15378"/>
        <dbReference type="ChEBI" id="CHEBI:32395"/>
        <dbReference type="ChEBI" id="CHEBI:57287"/>
        <dbReference type="ChEBI" id="CHEBI:57368"/>
    </reaction>
    <physiologicalReaction direction="left-to-right" evidence="13">
        <dbReference type="Rhea" id="RHEA:40152"/>
    </physiologicalReaction>
</comment>
<dbReference type="GO" id="GO:0005737">
    <property type="term" value="C:cytoplasm"/>
    <property type="evidence" value="ECO:0007669"/>
    <property type="project" value="UniProtKB-SubCell"/>
</dbReference>
<dbReference type="Gene3D" id="3.10.129.10">
    <property type="entry name" value="Hotdog Thioesterase"/>
    <property type="match status" value="1"/>
</dbReference>
<name>A0A4Q7UVV2_PSEST</name>
<dbReference type="EC" id="3.1.2.2" evidence="16"/>
<keyword evidence="26" id="KW-1185">Reference proteome</keyword>
<evidence type="ECO:0000256" key="19">
    <source>
        <dbReference type="ARBA" id="ARBA00047588"/>
    </source>
</evidence>
<reference evidence="25 26" key="1">
    <citation type="submission" date="2019-02" db="EMBL/GenBank/DDBJ databases">
        <title>Sequencing the genomes of 1000 actinobacteria strains.</title>
        <authorList>
            <person name="Klenk H.-P."/>
        </authorList>
    </citation>
    <scope>NUCLEOTIDE SEQUENCE [LARGE SCALE GENOMIC DNA]</scope>
    <source>
        <strain evidence="25 26">DSM 45779</strain>
    </source>
</reference>
<evidence type="ECO:0000256" key="7">
    <source>
        <dbReference type="ARBA" id="ARBA00022801"/>
    </source>
</evidence>
<keyword evidence="12" id="KW-0966">Cell projection</keyword>
<evidence type="ECO:0000256" key="21">
    <source>
        <dbReference type="ARBA" id="ARBA00047969"/>
    </source>
</evidence>
<evidence type="ECO:0000256" key="5">
    <source>
        <dbReference type="ARBA" id="ARBA00022490"/>
    </source>
</evidence>
<evidence type="ECO:0000256" key="11">
    <source>
        <dbReference type="ARBA" id="ARBA00023136"/>
    </source>
</evidence>
<evidence type="ECO:0000256" key="6">
    <source>
        <dbReference type="ARBA" id="ARBA00022703"/>
    </source>
</evidence>
<dbReference type="InterPro" id="IPR052365">
    <property type="entry name" value="THEM4/THEM5_acyl-CoA_thioest"/>
</dbReference>
<dbReference type="GO" id="GO:0006631">
    <property type="term" value="P:fatty acid metabolic process"/>
    <property type="evidence" value="ECO:0007669"/>
    <property type="project" value="UniProtKB-KW"/>
</dbReference>
<dbReference type="EMBL" id="SHKL01000001">
    <property type="protein sequence ID" value="RZT84253.1"/>
    <property type="molecule type" value="Genomic_DNA"/>
</dbReference>
<dbReference type="RefSeq" id="WP_130288880.1">
    <property type="nucleotide sequence ID" value="NZ_SHKL01000001.1"/>
</dbReference>
<gene>
    <name evidence="25" type="ORF">EV383_1091</name>
</gene>
<dbReference type="AlphaFoldDB" id="A0A4Q7UVV2"/>
<dbReference type="Proteomes" id="UP000291591">
    <property type="component" value="Unassembled WGS sequence"/>
</dbReference>
<comment type="catalytic activity">
    <reaction evidence="19">
        <text>octanoyl-CoA + H2O = octanoate + CoA + H(+)</text>
        <dbReference type="Rhea" id="RHEA:30143"/>
        <dbReference type="ChEBI" id="CHEBI:15377"/>
        <dbReference type="ChEBI" id="CHEBI:15378"/>
        <dbReference type="ChEBI" id="CHEBI:25646"/>
        <dbReference type="ChEBI" id="CHEBI:57287"/>
        <dbReference type="ChEBI" id="CHEBI:57386"/>
    </reaction>
    <physiologicalReaction direction="left-to-right" evidence="19">
        <dbReference type="Rhea" id="RHEA:30144"/>
    </physiologicalReaction>
</comment>
<dbReference type="PANTHER" id="PTHR12418">
    <property type="entry name" value="ACYL-COENZYME A THIOESTERASE THEM4"/>
    <property type="match status" value="1"/>
</dbReference>
<keyword evidence="6" id="KW-0053">Apoptosis</keyword>
<keyword evidence="5" id="KW-0963">Cytoplasm</keyword>
<dbReference type="OrthoDB" id="5242242at2"/>
<evidence type="ECO:0000256" key="9">
    <source>
        <dbReference type="ARBA" id="ARBA00022946"/>
    </source>
</evidence>
<proteinExistence type="inferred from homology"/>
<keyword evidence="10" id="KW-0443">Lipid metabolism</keyword>
<evidence type="ECO:0000256" key="1">
    <source>
        <dbReference type="ARBA" id="ARBA00004170"/>
    </source>
</evidence>
<dbReference type="Pfam" id="PF03061">
    <property type="entry name" value="4HBT"/>
    <property type="match status" value="1"/>
</dbReference>
<evidence type="ECO:0000256" key="20">
    <source>
        <dbReference type="ARBA" id="ARBA00047734"/>
    </source>
</evidence>
<evidence type="ECO:0000256" key="3">
    <source>
        <dbReference type="ARBA" id="ARBA00004632"/>
    </source>
</evidence>
<evidence type="ECO:0000256" key="13">
    <source>
        <dbReference type="ARBA" id="ARBA00035852"/>
    </source>
</evidence>
<keyword evidence="4" id="KW-1003">Cell membrane</keyword>
<comment type="catalytic activity">
    <reaction evidence="14">
        <text>(9Z)-octadecenoyl-CoA + H2O = (9Z)-octadecenoate + CoA + H(+)</text>
        <dbReference type="Rhea" id="RHEA:40139"/>
        <dbReference type="ChEBI" id="CHEBI:15377"/>
        <dbReference type="ChEBI" id="CHEBI:15378"/>
        <dbReference type="ChEBI" id="CHEBI:30823"/>
        <dbReference type="ChEBI" id="CHEBI:57287"/>
        <dbReference type="ChEBI" id="CHEBI:57387"/>
    </reaction>
    <physiologicalReaction direction="left-to-right" evidence="14">
        <dbReference type="Rhea" id="RHEA:40140"/>
    </physiologicalReaction>
</comment>
<evidence type="ECO:0000256" key="17">
    <source>
        <dbReference type="ARBA" id="ARBA00040123"/>
    </source>
</evidence>
<evidence type="ECO:0000256" key="18">
    <source>
        <dbReference type="ARBA" id="ARBA00043210"/>
    </source>
</evidence>
<evidence type="ECO:0000256" key="16">
    <source>
        <dbReference type="ARBA" id="ARBA00038848"/>
    </source>
</evidence>
<comment type="catalytic activity">
    <reaction evidence="20">
        <text>hexadecanoyl-CoA + H2O = hexadecanoate + CoA + H(+)</text>
        <dbReference type="Rhea" id="RHEA:16645"/>
        <dbReference type="ChEBI" id="CHEBI:7896"/>
        <dbReference type="ChEBI" id="CHEBI:15377"/>
        <dbReference type="ChEBI" id="CHEBI:15378"/>
        <dbReference type="ChEBI" id="CHEBI:57287"/>
        <dbReference type="ChEBI" id="CHEBI:57379"/>
        <dbReference type="EC" id="3.1.2.2"/>
    </reaction>
    <physiologicalReaction direction="left-to-right" evidence="20">
        <dbReference type="Rhea" id="RHEA:16646"/>
    </physiologicalReaction>
</comment>
<evidence type="ECO:0000256" key="14">
    <source>
        <dbReference type="ARBA" id="ARBA00037002"/>
    </source>
</evidence>
<sequence length="229" mass="24189">MDDHELPDDGDIETRRAAITRLGEQLRELTHVMVSTEMPTDVLDEATETLRALTGTLGAKTRGLHEVPSVDDFDAGIRMFNAGSGPANPTAPPVVARMVDGRVIGRATVGLAHEGHFTLAHGGILAVLLDDVLGRTVIAHATAPSMTAGLELRYRKPVPLHTPLVITGELVGIEGRRVTVRGTICAEAEPDVVLTEADALFVQLREDQMVTMFGSTTGAGAGVAQASET</sequence>
<comment type="catalytic activity">
    <reaction evidence="22">
        <text>dodecanoyl-CoA + H2O = dodecanoate + CoA + H(+)</text>
        <dbReference type="Rhea" id="RHEA:30135"/>
        <dbReference type="ChEBI" id="CHEBI:15377"/>
        <dbReference type="ChEBI" id="CHEBI:15378"/>
        <dbReference type="ChEBI" id="CHEBI:18262"/>
        <dbReference type="ChEBI" id="CHEBI:57287"/>
        <dbReference type="ChEBI" id="CHEBI:57375"/>
    </reaction>
    <physiologicalReaction direction="left-to-right" evidence="22">
        <dbReference type="Rhea" id="RHEA:30136"/>
    </physiologicalReaction>
</comment>
<comment type="catalytic activity">
    <reaction evidence="21">
        <text>decanoyl-CoA + H2O = decanoate + CoA + H(+)</text>
        <dbReference type="Rhea" id="RHEA:40059"/>
        <dbReference type="ChEBI" id="CHEBI:15377"/>
        <dbReference type="ChEBI" id="CHEBI:15378"/>
        <dbReference type="ChEBI" id="CHEBI:27689"/>
        <dbReference type="ChEBI" id="CHEBI:57287"/>
        <dbReference type="ChEBI" id="CHEBI:61430"/>
    </reaction>
    <physiologicalReaction direction="left-to-right" evidence="21">
        <dbReference type="Rhea" id="RHEA:40060"/>
    </physiologicalReaction>
</comment>
<dbReference type="PANTHER" id="PTHR12418:SF19">
    <property type="entry name" value="ACYL-COENZYME A THIOESTERASE THEM4"/>
    <property type="match status" value="1"/>
</dbReference>
<evidence type="ECO:0000256" key="23">
    <source>
        <dbReference type="ARBA" id="ARBA00048180"/>
    </source>
</evidence>
<evidence type="ECO:0000259" key="24">
    <source>
        <dbReference type="Pfam" id="PF03061"/>
    </source>
</evidence>
<evidence type="ECO:0000256" key="8">
    <source>
        <dbReference type="ARBA" id="ARBA00022832"/>
    </source>
</evidence>
<dbReference type="InterPro" id="IPR006683">
    <property type="entry name" value="Thioestr_dom"/>
</dbReference>
<accession>A0A4Q7UVV2</accession>
<evidence type="ECO:0000256" key="4">
    <source>
        <dbReference type="ARBA" id="ARBA00022475"/>
    </source>
</evidence>
<dbReference type="CDD" id="cd03443">
    <property type="entry name" value="PaaI_thioesterase"/>
    <property type="match status" value="1"/>
</dbReference>
<dbReference type="GO" id="GO:0016787">
    <property type="term" value="F:hydrolase activity"/>
    <property type="evidence" value="ECO:0007669"/>
    <property type="project" value="UniProtKB-KW"/>
</dbReference>
<dbReference type="SUPFAM" id="SSF54637">
    <property type="entry name" value="Thioesterase/thiol ester dehydrase-isomerase"/>
    <property type="match status" value="1"/>
</dbReference>
<comment type="subcellular location">
    <subcellularLocation>
        <location evidence="3">Cell projection</location>
        <location evidence="3">Ruffle membrane</location>
    </subcellularLocation>
    <subcellularLocation>
        <location evidence="2">Cytoplasm</location>
    </subcellularLocation>
    <subcellularLocation>
        <location evidence="1">Membrane</location>
        <topology evidence="1">Peripheral membrane protein</topology>
    </subcellularLocation>
</comment>
<evidence type="ECO:0000256" key="22">
    <source>
        <dbReference type="ARBA" id="ARBA00048074"/>
    </source>
</evidence>
<keyword evidence="11" id="KW-0472">Membrane</keyword>
<evidence type="ECO:0000313" key="26">
    <source>
        <dbReference type="Proteomes" id="UP000291591"/>
    </source>
</evidence>
<evidence type="ECO:0000313" key="25">
    <source>
        <dbReference type="EMBL" id="RZT84253.1"/>
    </source>
</evidence>
<evidence type="ECO:0000256" key="12">
    <source>
        <dbReference type="ARBA" id="ARBA00023273"/>
    </source>
</evidence>
<comment type="similarity">
    <text evidence="15">Belongs to the THEM4/THEM5 thioesterase family.</text>
</comment>
<protein>
    <recommendedName>
        <fullName evidence="17">Acyl-coenzyme A thioesterase THEM4</fullName>
        <ecNumber evidence="16">3.1.2.2</ecNumber>
    </recommendedName>
    <alternativeName>
        <fullName evidence="18">Thioesterase superfamily member 4</fullName>
    </alternativeName>
</protein>
<dbReference type="InterPro" id="IPR029069">
    <property type="entry name" value="HotDog_dom_sf"/>
</dbReference>